<keyword evidence="4" id="KW-1185">Reference proteome</keyword>
<feature type="compositionally biased region" description="Low complexity" evidence="1">
    <location>
        <begin position="88"/>
        <end position="100"/>
    </location>
</feature>
<evidence type="ECO:0000313" key="3">
    <source>
        <dbReference type="EMBL" id="MFD2758259.1"/>
    </source>
</evidence>
<evidence type="ECO:0000313" key="4">
    <source>
        <dbReference type="Proteomes" id="UP001597492"/>
    </source>
</evidence>
<feature type="transmembrane region" description="Helical" evidence="2">
    <location>
        <begin position="231"/>
        <end position="259"/>
    </location>
</feature>
<gene>
    <name evidence="3" type="ORF">ACFSW7_07695</name>
</gene>
<keyword evidence="2" id="KW-0812">Transmembrane</keyword>
<proteinExistence type="predicted"/>
<dbReference type="EMBL" id="JBHUNE010000006">
    <property type="protein sequence ID" value="MFD2758259.1"/>
    <property type="molecule type" value="Genomic_DNA"/>
</dbReference>
<sequence>MASNDDDRTQRFDWSLSREGEAGASDDARREPDPTRPIHRTEANTDEIDPVPPTRRLPAVNAPTADDTKTRAYDFGGPTSNGQASSGASSDPYSYQSAPPASRPAPQPTPVATEHRATVDTRWMDEPGGPGVGGRIGSVVLTLVAVAFVLAPAALRLLSATQVSPVYSDLAAQFGDLVEVGLMIVTVVGWVIFGCSLMLSGLGGGVIGGLLLAGGIIGVILQAFFPGGADLYGFLILMASNGLTLGAALVFTGIGAHVARQAGFKRAVRLAQGRTR</sequence>
<feature type="compositionally biased region" description="Basic and acidic residues" evidence="1">
    <location>
        <begin position="1"/>
        <end position="43"/>
    </location>
</feature>
<feature type="compositionally biased region" description="Polar residues" evidence="1">
    <location>
        <begin position="78"/>
        <end position="87"/>
    </location>
</feature>
<feature type="transmembrane region" description="Helical" evidence="2">
    <location>
        <begin position="180"/>
        <end position="199"/>
    </location>
</feature>
<dbReference type="RefSeq" id="WP_019619636.1">
    <property type="nucleotide sequence ID" value="NZ_JBHUNE010000006.1"/>
</dbReference>
<comment type="caution">
    <text evidence="3">The sequence shown here is derived from an EMBL/GenBank/DDBJ whole genome shotgun (WGS) entry which is preliminary data.</text>
</comment>
<organism evidence="3 4">
    <name type="scientific">Gulosibacter faecalis</name>
    <dbReference type="NCBI Taxonomy" id="272240"/>
    <lineage>
        <taxon>Bacteria</taxon>
        <taxon>Bacillati</taxon>
        <taxon>Actinomycetota</taxon>
        <taxon>Actinomycetes</taxon>
        <taxon>Micrococcales</taxon>
        <taxon>Microbacteriaceae</taxon>
        <taxon>Gulosibacter</taxon>
    </lineage>
</organism>
<reference evidence="4" key="1">
    <citation type="journal article" date="2019" name="Int. J. Syst. Evol. Microbiol.">
        <title>The Global Catalogue of Microorganisms (GCM) 10K type strain sequencing project: providing services to taxonomists for standard genome sequencing and annotation.</title>
        <authorList>
            <consortium name="The Broad Institute Genomics Platform"/>
            <consortium name="The Broad Institute Genome Sequencing Center for Infectious Disease"/>
            <person name="Wu L."/>
            <person name="Ma J."/>
        </authorList>
    </citation>
    <scope>NUCLEOTIDE SEQUENCE [LARGE SCALE GENOMIC DNA]</scope>
    <source>
        <strain evidence="4">TISTR 1514</strain>
    </source>
</reference>
<feature type="transmembrane region" description="Helical" evidence="2">
    <location>
        <begin position="206"/>
        <end position="225"/>
    </location>
</feature>
<evidence type="ECO:0000256" key="2">
    <source>
        <dbReference type="SAM" id="Phobius"/>
    </source>
</evidence>
<keyword evidence="2" id="KW-1133">Transmembrane helix</keyword>
<protein>
    <submittedName>
        <fullName evidence="3">Uncharacterized protein</fullName>
    </submittedName>
</protein>
<accession>A0ABW5V0B2</accession>
<feature type="transmembrane region" description="Helical" evidence="2">
    <location>
        <begin position="139"/>
        <end position="160"/>
    </location>
</feature>
<feature type="region of interest" description="Disordered" evidence="1">
    <location>
        <begin position="1"/>
        <end position="112"/>
    </location>
</feature>
<keyword evidence="2" id="KW-0472">Membrane</keyword>
<name>A0ABW5V0B2_9MICO</name>
<dbReference type="Proteomes" id="UP001597492">
    <property type="component" value="Unassembled WGS sequence"/>
</dbReference>
<evidence type="ECO:0000256" key="1">
    <source>
        <dbReference type="SAM" id="MobiDB-lite"/>
    </source>
</evidence>